<accession>A0AAJ7WPB0</accession>
<dbReference type="Proteomes" id="UP001318040">
    <property type="component" value="Chromosome 7"/>
</dbReference>
<reference evidence="5 6" key="1">
    <citation type="submission" date="2025-04" db="UniProtKB">
        <authorList>
            <consortium name="RefSeq"/>
        </authorList>
    </citation>
    <scope>IDENTIFICATION</scope>
    <source>
        <tissue evidence="5 6">Sperm</tissue>
    </source>
</reference>
<evidence type="ECO:0000313" key="5">
    <source>
        <dbReference type="RefSeq" id="XP_032804817.1"/>
    </source>
</evidence>
<evidence type="ECO:0000313" key="6">
    <source>
        <dbReference type="RefSeq" id="XP_032804818.1"/>
    </source>
</evidence>
<dbReference type="InterPro" id="IPR000008">
    <property type="entry name" value="C2_dom"/>
</dbReference>
<dbReference type="GO" id="GO:0005886">
    <property type="term" value="C:plasma membrane"/>
    <property type="evidence" value="ECO:0007669"/>
    <property type="project" value="TreeGrafter"/>
</dbReference>
<keyword evidence="2" id="KW-1133">Transmembrane helix</keyword>
<protein>
    <submittedName>
        <fullName evidence="5 6">Synaptotagmin-12</fullName>
    </submittedName>
</protein>
<evidence type="ECO:0000313" key="4">
    <source>
        <dbReference type="Proteomes" id="UP001318040"/>
    </source>
</evidence>
<dbReference type="Pfam" id="PF00168">
    <property type="entry name" value="C2"/>
    <property type="match status" value="2"/>
</dbReference>
<dbReference type="GO" id="GO:0098793">
    <property type="term" value="C:presynapse"/>
    <property type="evidence" value="ECO:0007669"/>
    <property type="project" value="GOC"/>
</dbReference>
<dbReference type="GO" id="GO:0048488">
    <property type="term" value="P:synaptic vesicle endocytosis"/>
    <property type="evidence" value="ECO:0007669"/>
    <property type="project" value="TreeGrafter"/>
</dbReference>
<keyword evidence="2" id="KW-0472">Membrane</keyword>
<dbReference type="GO" id="GO:0048791">
    <property type="term" value="P:calcium ion-regulated exocytosis of neurotransmitter"/>
    <property type="evidence" value="ECO:0007669"/>
    <property type="project" value="TreeGrafter"/>
</dbReference>
<dbReference type="GO" id="GO:0030276">
    <property type="term" value="F:clathrin binding"/>
    <property type="evidence" value="ECO:0007669"/>
    <property type="project" value="TreeGrafter"/>
</dbReference>
<evidence type="ECO:0000313" key="7">
    <source>
        <dbReference type="RefSeq" id="XP_032804819.1"/>
    </source>
</evidence>
<dbReference type="GO" id="GO:0001786">
    <property type="term" value="F:phosphatidylserine binding"/>
    <property type="evidence" value="ECO:0007669"/>
    <property type="project" value="TreeGrafter"/>
</dbReference>
<dbReference type="InterPro" id="IPR035892">
    <property type="entry name" value="C2_domain_sf"/>
</dbReference>
<feature type="domain" description="C2" evidence="3">
    <location>
        <begin position="165"/>
        <end position="285"/>
    </location>
</feature>
<sequence>MDLRLHQSTVVREVGGWEAPVLALGALAIVLVAAANLWQLWRSGASTPRSPFPNFDWRYLEAKYGRAWPSGAQRCHASSAKPAHPSREHAVRVVDGGPPYILDPAAAEDDDGTDVVGELSSTALDSSLSRRGSLGRYGSMGRSFSAESLNSVSSIGQDFGCSEGPAAQLEVCVEMDAHAGLLAVTLLQGKELGEAEGVPVHRCFVQLGLRPGNRVACTSKVHHSAASVPFDEHLVMPLDAAAVDDTTLAFTALGLDSNGRQFSMGTAELRLGDLDLPVRPFSTWLYLQDSSQAECCGEVLLSLSYLPTAERLTVVVVKAKGLEWPQGRESGAPFVKVYLLQGGRKVSKKKTVTKRDERNPVYNDAIIFSVPASTLQDISLRVTVADHREGMRAEDIGHAVIGPQSSGVALAHWQQMLATLRRPVSMWHPLRKSHA</sequence>
<dbReference type="PANTHER" id="PTHR10024">
    <property type="entry name" value="SYNAPTOTAGMIN"/>
    <property type="match status" value="1"/>
</dbReference>
<dbReference type="GO" id="GO:0005509">
    <property type="term" value="F:calcium ion binding"/>
    <property type="evidence" value="ECO:0007669"/>
    <property type="project" value="TreeGrafter"/>
</dbReference>
<name>A0AAJ7WPB0_PETMA</name>
<organism evidence="4 5">
    <name type="scientific">Petromyzon marinus</name>
    <name type="common">Sea lamprey</name>
    <dbReference type="NCBI Taxonomy" id="7757"/>
    <lineage>
        <taxon>Eukaryota</taxon>
        <taxon>Metazoa</taxon>
        <taxon>Chordata</taxon>
        <taxon>Craniata</taxon>
        <taxon>Vertebrata</taxon>
        <taxon>Cyclostomata</taxon>
        <taxon>Hyperoartia</taxon>
        <taxon>Petromyzontiformes</taxon>
        <taxon>Petromyzontidae</taxon>
        <taxon>Petromyzon</taxon>
    </lineage>
</organism>
<feature type="domain" description="C2" evidence="3">
    <location>
        <begin position="295"/>
        <end position="428"/>
    </location>
</feature>
<dbReference type="RefSeq" id="XP_032804818.1">
    <property type="nucleotide sequence ID" value="XM_032948927.1"/>
</dbReference>
<dbReference type="PROSITE" id="PS50004">
    <property type="entry name" value="C2"/>
    <property type="match status" value="2"/>
</dbReference>
<evidence type="ECO:0000259" key="3">
    <source>
        <dbReference type="PROSITE" id="PS50004"/>
    </source>
</evidence>
<evidence type="ECO:0000256" key="2">
    <source>
        <dbReference type="SAM" id="Phobius"/>
    </source>
</evidence>
<dbReference type="AlphaFoldDB" id="A0AAJ7WPB0"/>
<comment type="similarity">
    <text evidence="1">Belongs to the synaptotagmin family.</text>
</comment>
<evidence type="ECO:0000256" key="1">
    <source>
        <dbReference type="ARBA" id="ARBA00006996"/>
    </source>
</evidence>
<dbReference type="GO" id="GO:0005544">
    <property type="term" value="F:calcium-dependent phospholipid binding"/>
    <property type="evidence" value="ECO:0007669"/>
    <property type="project" value="TreeGrafter"/>
</dbReference>
<dbReference type="SMART" id="SM00239">
    <property type="entry name" value="C2"/>
    <property type="match status" value="1"/>
</dbReference>
<dbReference type="FunFam" id="2.60.40.150:FF:000080">
    <property type="entry name" value="Putative synaptotagmin-12"/>
    <property type="match status" value="1"/>
</dbReference>
<feature type="transmembrane region" description="Helical" evidence="2">
    <location>
        <begin position="21"/>
        <end position="41"/>
    </location>
</feature>
<dbReference type="SUPFAM" id="SSF49562">
    <property type="entry name" value="C2 domain (Calcium/lipid-binding domain, CaLB)"/>
    <property type="match status" value="2"/>
</dbReference>
<dbReference type="GO" id="GO:0000149">
    <property type="term" value="F:SNARE binding"/>
    <property type="evidence" value="ECO:0007669"/>
    <property type="project" value="TreeGrafter"/>
</dbReference>
<dbReference type="CTD" id="91683"/>
<keyword evidence="4" id="KW-1185">Reference proteome</keyword>
<gene>
    <name evidence="5 6 7" type="primary">SYT12</name>
</gene>
<dbReference type="GeneID" id="116939905"/>
<dbReference type="Gene3D" id="2.60.40.150">
    <property type="entry name" value="C2 domain"/>
    <property type="match status" value="2"/>
</dbReference>
<keyword evidence="2" id="KW-0812">Transmembrane</keyword>
<dbReference type="KEGG" id="pmrn:116939905"/>
<dbReference type="RefSeq" id="XP_032804817.1">
    <property type="nucleotide sequence ID" value="XM_032948926.1"/>
</dbReference>
<proteinExistence type="inferred from homology"/>
<dbReference type="PANTHER" id="PTHR10024:SF252">
    <property type="entry name" value="SYNAPTOTAGMIN-12"/>
    <property type="match status" value="1"/>
</dbReference>
<dbReference type="GO" id="GO:0070382">
    <property type="term" value="C:exocytic vesicle"/>
    <property type="evidence" value="ECO:0007669"/>
    <property type="project" value="TreeGrafter"/>
</dbReference>
<dbReference type="RefSeq" id="XP_032804819.1">
    <property type="nucleotide sequence ID" value="XM_032948928.1"/>
</dbReference>